<reference evidence="1" key="1">
    <citation type="submission" date="2023-07" db="EMBL/GenBank/DDBJ databases">
        <title>Sorghum-associated microbial communities from plants grown in Nebraska, USA.</title>
        <authorList>
            <person name="Schachtman D."/>
        </authorList>
    </citation>
    <scope>NUCLEOTIDE SEQUENCE</scope>
    <source>
        <strain evidence="1">BE80</strain>
    </source>
</reference>
<evidence type="ECO:0000313" key="1">
    <source>
        <dbReference type="EMBL" id="MDR6726868.1"/>
    </source>
</evidence>
<sequence>MIDNRGKRSEWTNSESQRLKISKHIKTYKNKKISDWWG</sequence>
<dbReference type="AlphaFoldDB" id="A0AAP5H8S7"/>
<evidence type="ECO:0000313" key="2">
    <source>
        <dbReference type="Proteomes" id="UP001254832"/>
    </source>
</evidence>
<dbReference type="Proteomes" id="UP001254832">
    <property type="component" value="Unassembled WGS sequence"/>
</dbReference>
<name>A0AAP5H8S7_PAEAM</name>
<comment type="caution">
    <text evidence="1">The sequence shown here is derived from an EMBL/GenBank/DDBJ whole genome shotgun (WGS) entry which is preliminary data.</text>
</comment>
<proteinExistence type="predicted"/>
<dbReference type="EMBL" id="JAVDTR010000020">
    <property type="protein sequence ID" value="MDR6726868.1"/>
    <property type="molecule type" value="Genomic_DNA"/>
</dbReference>
<gene>
    <name evidence="1" type="ORF">J2W91_005392</name>
</gene>
<protein>
    <submittedName>
        <fullName evidence="1">Uncharacterized protein</fullName>
    </submittedName>
</protein>
<organism evidence="1 2">
    <name type="scientific">Paenibacillus amylolyticus</name>
    <dbReference type="NCBI Taxonomy" id="1451"/>
    <lineage>
        <taxon>Bacteria</taxon>
        <taxon>Bacillati</taxon>
        <taxon>Bacillota</taxon>
        <taxon>Bacilli</taxon>
        <taxon>Bacillales</taxon>
        <taxon>Paenibacillaceae</taxon>
        <taxon>Paenibacillus</taxon>
    </lineage>
</organism>
<accession>A0AAP5H8S7</accession>